<dbReference type="SUPFAM" id="SSF46689">
    <property type="entry name" value="Homeodomain-like"/>
    <property type="match status" value="1"/>
</dbReference>
<dbReference type="GO" id="GO:0006355">
    <property type="term" value="P:regulation of DNA-templated transcription"/>
    <property type="evidence" value="ECO:0007669"/>
    <property type="project" value="InterPro"/>
</dbReference>
<proteinExistence type="predicted"/>
<dbReference type="AlphaFoldDB" id="A0A0L0FQH3"/>
<dbReference type="Gene3D" id="1.10.10.60">
    <property type="entry name" value="Homeodomain-like"/>
    <property type="match status" value="1"/>
</dbReference>
<dbReference type="InterPro" id="IPR001356">
    <property type="entry name" value="HD"/>
</dbReference>
<sequence>MATQIENALVEHSNCQALNLMEEGDIMCTLSKQQICKGTQILKKWLKGHIHKPYPTTAEKEQLAAQTGNSLKQINYWFINARRRYVPKMKKAKGN</sequence>
<keyword evidence="2 4" id="KW-0371">Homeobox</keyword>
<keyword evidence="3 4" id="KW-0539">Nucleus</keyword>
<dbReference type="GO" id="GO:0003677">
    <property type="term" value="F:DNA binding"/>
    <property type="evidence" value="ECO:0007669"/>
    <property type="project" value="UniProtKB-UniRule"/>
</dbReference>
<dbReference type="PROSITE" id="PS50071">
    <property type="entry name" value="HOMEOBOX_2"/>
    <property type="match status" value="1"/>
</dbReference>
<evidence type="ECO:0000313" key="6">
    <source>
        <dbReference type="EMBL" id="KNC79027.1"/>
    </source>
</evidence>
<evidence type="ECO:0000256" key="4">
    <source>
        <dbReference type="PROSITE-ProRule" id="PRU00108"/>
    </source>
</evidence>
<dbReference type="Proteomes" id="UP000054560">
    <property type="component" value="Unassembled WGS sequence"/>
</dbReference>
<name>A0A0L0FQH3_9EUKA</name>
<dbReference type="eggNOG" id="KOG0773">
    <property type="taxonomic scope" value="Eukaryota"/>
</dbReference>
<dbReference type="GeneID" id="25909072"/>
<dbReference type="GO" id="GO:0005634">
    <property type="term" value="C:nucleus"/>
    <property type="evidence" value="ECO:0007669"/>
    <property type="project" value="UniProtKB-SubCell"/>
</dbReference>
<dbReference type="CDD" id="cd00086">
    <property type="entry name" value="homeodomain"/>
    <property type="match status" value="1"/>
</dbReference>
<dbReference type="Pfam" id="PF05920">
    <property type="entry name" value="Homeobox_KN"/>
    <property type="match status" value="1"/>
</dbReference>
<evidence type="ECO:0000313" key="7">
    <source>
        <dbReference type="Proteomes" id="UP000054560"/>
    </source>
</evidence>
<feature type="DNA-binding region" description="Homeobox" evidence="4">
    <location>
        <begin position="44"/>
        <end position="89"/>
    </location>
</feature>
<dbReference type="InterPro" id="IPR050224">
    <property type="entry name" value="TALE_homeobox"/>
</dbReference>
<evidence type="ECO:0000256" key="1">
    <source>
        <dbReference type="ARBA" id="ARBA00023125"/>
    </source>
</evidence>
<dbReference type="STRING" id="667725.A0A0L0FQH3"/>
<keyword evidence="7" id="KW-1185">Reference proteome</keyword>
<comment type="subcellular location">
    <subcellularLocation>
        <location evidence="4">Nucleus</location>
    </subcellularLocation>
</comment>
<dbReference type="SMART" id="SM00389">
    <property type="entry name" value="HOX"/>
    <property type="match status" value="1"/>
</dbReference>
<evidence type="ECO:0000256" key="2">
    <source>
        <dbReference type="ARBA" id="ARBA00023155"/>
    </source>
</evidence>
<dbReference type="PANTHER" id="PTHR11850">
    <property type="entry name" value="HOMEOBOX PROTEIN TRANSCRIPTION FACTORS"/>
    <property type="match status" value="1"/>
</dbReference>
<protein>
    <recommendedName>
        <fullName evidence="5">Homeobox domain-containing protein</fullName>
    </recommendedName>
</protein>
<dbReference type="InterPro" id="IPR008422">
    <property type="entry name" value="KN_HD"/>
</dbReference>
<dbReference type="EMBL" id="KQ242379">
    <property type="protein sequence ID" value="KNC79027.1"/>
    <property type="molecule type" value="Genomic_DNA"/>
</dbReference>
<dbReference type="InterPro" id="IPR009057">
    <property type="entry name" value="Homeodomain-like_sf"/>
</dbReference>
<reference evidence="6 7" key="1">
    <citation type="submission" date="2011-02" db="EMBL/GenBank/DDBJ databases">
        <title>The Genome Sequence of Sphaeroforma arctica JP610.</title>
        <authorList>
            <consortium name="The Broad Institute Genome Sequencing Platform"/>
            <person name="Russ C."/>
            <person name="Cuomo C."/>
            <person name="Young S.K."/>
            <person name="Zeng Q."/>
            <person name="Gargeya S."/>
            <person name="Alvarado L."/>
            <person name="Berlin A."/>
            <person name="Chapman S.B."/>
            <person name="Chen Z."/>
            <person name="Freedman E."/>
            <person name="Gellesch M."/>
            <person name="Goldberg J."/>
            <person name="Griggs A."/>
            <person name="Gujja S."/>
            <person name="Heilman E."/>
            <person name="Heiman D."/>
            <person name="Howarth C."/>
            <person name="Mehta T."/>
            <person name="Neiman D."/>
            <person name="Pearson M."/>
            <person name="Roberts A."/>
            <person name="Saif S."/>
            <person name="Shea T."/>
            <person name="Shenoy N."/>
            <person name="Sisk P."/>
            <person name="Stolte C."/>
            <person name="Sykes S."/>
            <person name="White J."/>
            <person name="Yandava C."/>
            <person name="Burger G."/>
            <person name="Gray M.W."/>
            <person name="Holland P.W.H."/>
            <person name="King N."/>
            <person name="Lang F.B.F."/>
            <person name="Roger A.J."/>
            <person name="Ruiz-Trillo I."/>
            <person name="Haas B."/>
            <person name="Nusbaum C."/>
            <person name="Birren B."/>
        </authorList>
    </citation>
    <scope>NUCLEOTIDE SEQUENCE [LARGE SCALE GENOMIC DNA]</scope>
    <source>
        <strain evidence="6 7">JP610</strain>
    </source>
</reference>
<evidence type="ECO:0000256" key="3">
    <source>
        <dbReference type="ARBA" id="ARBA00023242"/>
    </source>
</evidence>
<dbReference type="OrthoDB" id="10056939at2759"/>
<evidence type="ECO:0000259" key="5">
    <source>
        <dbReference type="PROSITE" id="PS50071"/>
    </source>
</evidence>
<gene>
    <name evidence="6" type="ORF">SARC_08568</name>
</gene>
<keyword evidence="1 4" id="KW-0238">DNA-binding</keyword>
<dbReference type="RefSeq" id="XP_014152929.1">
    <property type="nucleotide sequence ID" value="XM_014297454.1"/>
</dbReference>
<organism evidence="6 7">
    <name type="scientific">Sphaeroforma arctica JP610</name>
    <dbReference type="NCBI Taxonomy" id="667725"/>
    <lineage>
        <taxon>Eukaryota</taxon>
        <taxon>Ichthyosporea</taxon>
        <taxon>Ichthyophonida</taxon>
        <taxon>Sphaeroforma</taxon>
    </lineage>
</organism>
<accession>A0A0L0FQH3</accession>
<feature type="domain" description="Homeobox" evidence="5">
    <location>
        <begin position="42"/>
        <end position="88"/>
    </location>
</feature>